<evidence type="ECO:0000256" key="1">
    <source>
        <dbReference type="ARBA" id="ARBA00001946"/>
    </source>
</evidence>
<keyword evidence="4" id="KW-0479">Metal-binding</keyword>
<keyword evidence="3" id="KW-0597">Phosphoprotein</keyword>
<keyword evidence="6" id="KW-0413">Isomerase</keyword>
<protein>
    <recommendedName>
        <fullName evidence="13">Phosphomannomutase/phosphoglucomutase</fullName>
    </recommendedName>
</protein>
<reference evidence="11" key="1">
    <citation type="submission" date="2020-07" db="EMBL/GenBank/DDBJ databases">
        <title>Huge and variable diversity of episymbiotic CPR bacteria and DPANN archaea in groundwater ecosystems.</title>
        <authorList>
            <person name="He C.Y."/>
            <person name="Keren R."/>
            <person name="Whittaker M."/>
            <person name="Farag I.F."/>
            <person name="Doudna J."/>
            <person name="Cate J.H.D."/>
            <person name="Banfield J.F."/>
        </authorList>
    </citation>
    <scope>NUCLEOTIDE SEQUENCE</scope>
    <source>
        <strain evidence="11">NC_groundwater_193_Ag_S-0.1um_51_7</strain>
    </source>
</reference>
<dbReference type="PANTHER" id="PTHR43771">
    <property type="entry name" value="PHOSPHOMANNOMUTASE"/>
    <property type="match status" value="1"/>
</dbReference>
<dbReference type="GO" id="GO:0016868">
    <property type="term" value="F:intramolecular phosphotransferase activity"/>
    <property type="evidence" value="ECO:0007669"/>
    <property type="project" value="InterPro"/>
</dbReference>
<evidence type="ECO:0000259" key="8">
    <source>
        <dbReference type="Pfam" id="PF02878"/>
    </source>
</evidence>
<feature type="domain" description="Alpha-D-phosphohexomutase C-terminal" evidence="7">
    <location>
        <begin position="372"/>
        <end position="404"/>
    </location>
</feature>
<name>A0A931SC61_9BACT</name>
<sequence>MRINPAIFRAYDIRGIYPSQLNAEVARRVGFAFTEFIKQRFRTKKPQVMVARDVRESSIPLRQGLVEGIIGAGFKLFMRGGQEIGLNNGLRSIRGLARQAKLAASAEIGHLIPAEGEAARYVKRLQALMPRLGPLRALVDAAGGSAAYILPKLLTPYHINYKPLYFDPDPLFRNHEPNPLSPRVAEIIRQEFQRGKFQLGVVFDGDGDRAEFFDERGHPIRTDIIFALLAAEELKKKQGAHFVFELTHSRFLGPFIEAYGGKLFVSKVGGIHVRREMERTGAVLGGELSGHIYYKKLLGTDSALYSMLRVFSLVSKAVRPLSELARQHTSGVFLQVSIKHNAPRRALEAVLKQYRPHLASRLDGITVQYPSWWFNIRMSNTEPLLRLTIEAGSESELKARRREVEGLIA</sequence>
<dbReference type="AlphaFoldDB" id="A0A931SC61"/>
<evidence type="ECO:0000256" key="2">
    <source>
        <dbReference type="ARBA" id="ARBA00010231"/>
    </source>
</evidence>
<comment type="similarity">
    <text evidence="2">Belongs to the phosphohexose mutase family.</text>
</comment>
<organism evidence="11 12">
    <name type="scientific">Candidatus Sungiibacteriota bacterium</name>
    <dbReference type="NCBI Taxonomy" id="2750080"/>
    <lineage>
        <taxon>Bacteria</taxon>
        <taxon>Candidatus Sungiibacteriota</taxon>
    </lineage>
</organism>
<evidence type="ECO:0000259" key="9">
    <source>
        <dbReference type="Pfam" id="PF02879"/>
    </source>
</evidence>
<dbReference type="Gene3D" id="3.40.120.10">
    <property type="entry name" value="Alpha-D-Glucose-1,6-Bisphosphate, subunit A, domain 3"/>
    <property type="match status" value="3"/>
</dbReference>
<dbReference type="GO" id="GO:0005975">
    <property type="term" value="P:carbohydrate metabolic process"/>
    <property type="evidence" value="ECO:0007669"/>
    <property type="project" value="InterPro"/>
</dbReference>
<proteinExistence type="inferred from homology"/>
<dbReference type="Gene3D" id="3.30.310.50">
    <property type="entry name" value="Alpha-D-phosphohexomutase, C-terminal domain"/>
    <property type="match status" value="1"/>
</dbReference>
<dbReference type="Pfam" id="PF02879">
    <property type="entry name" value="PGM_PMM_II"/>
    <property type="match status" value="1"/>
</dbReference>
<dbReference type="InterPro" id="IPR005844">
    <property type="entry name" value="A-D-PHexomutase_a/b/a-I"/>
</dbReference>
<feature type="domain" description="Alpha-D-phosphohexomutase alpha/beta/alpha" evidence="9">
    <location>
        <begin position="120"/>
        <end position="217"/>
    </location>
</feature>
<dbReference type="Pfam" id="PF02880">
    <property type="entry name" value="PGM_PMM_III"/>
    <property type="match status" value="1"/>
</dbReference>
<dbReference type="InterPro" id="IPR016055">
    <property type="entry name" value="A-D-PHexomutase_a/b/a-I/II/III"/>
</dbReference>
<dbReference type="InterPro" id="IPR005843">
    <property type="entry name" value="A-D-PHexomutase_C"/>
</dbReference>
<dbReference type="InterPro" id="IPR036900">
    <property type="entry name" value="A-D-PHexomutase_C_sf"/>
</dbReference>
<evidence type="ECO:0000256" key="4">
    <source>
        <dbReference type="ARBA" id="ARBA00022723"/>
    </source>
</evidence>
<evidence type="ECO:0008006" key="13">
    <source>
        <dbReference type="Google" id="ProtNLM"/>
    </source>
</evidence>
<evidence type="ECO:0000259" key="7">
    <source>
        <dbReference type="Pfam" id="PF00408"/>
    </source>
</evidence>
<evidence type="ECO:0000313" key="12">
    <source>
        <dbReference type="Proteomes" id="UP000724148"/>
    </source>
</evidence>
<gene>
    <name evidence="11" type="ORF">HYT40_03615</name>
</gene>
<dbReference type="SUPFAM" id="SSF53738">
    <property type="entry name" value="Phosphoglucomutase, first 3 domains"/>
    <property type="match status" value="3"/>
</dbReference>
<evidence type="ECO:0000259" key="10">
    <source>
        <dbReference type="Pfam" id="PF02880"/>
    </source>
</evidence>
<dbReference type="SUPFAM" id="SSF55957">
    <property type="entry name" value="Phosphoglucomutase, C-terminal domain"/>
    <property type="match status" value="1"/>
</dbReference>
<dbReference type="PRINTS" id="PR00509">
    <property type="entry name" value="PGMPMM"/>
</dbReference>
<evidence type="ECO:0000256" key="5">
    <source>
        <dbReference type="ARBA" id="ARBA00022842"/>
    </source>
</evidence>
<dbReference type="Proteomes" id="UP000724148">
    <property type="component" value="Unassembled WGS sequence"/>
</dbReference>
<feature type="domain" description="Alpha-D-phosphohexomutase alpha/beta/alpha" evidence="8">
    <location>
        <begin position="7"/>
        <end position="77"/>
    </location>
</feature>
<dbReference type="InterPro" id="IPR005845">
    <property type="entry name" value="A-D-PHexomutase_a/b/a-II"/>
</dbReference>
<dbReference type="Pfam" id="PF02878">
    <property type="entry name" value="PGM_PMM_I"/>
    <property type="match status" value="1"/>
</dbReference>
<comment type="cofactor">
    <cofactor evidence="1">
        <name>Mg(2+)</name>
        <dbReference type="ChEBI" id="CHEBI:18420"/>
    </cofactor>
</comment>
<feature type="domain" description="Alpha-D-phosphohexomutase alpha/beta/alpha" evidence="10">
    <location>
        <begin position="223"/>
        <end position="328"/>
    </location>
</feature>
<evidence type="ECO:0000313" key="11">
    <source>
        <dbReference type="EMBL" id="MBI2097203.1"/>
    </source>
</evidence>
<evidence type="ECO:0000256" key="6">
    <source>
        <dbReference type="ARBA" id="ARBA00023235"/>
    </source>
</evidence>
<dbReference type="EMBL" id="JACOZA010000085">
    <property type="protein sequence ID" value="MBI2097203.1"/>
    <property type="molecule type" value="Genomic_DNA"/>
</dbReference>
<keyword evidence="5" id="KW-0460">Magnesium</keyword>
<dbReference type="PANTHER" id="PTHR43771:SF1">
    <property type="entry name" value="PHOSPHOMANNOMUTASE"/>
    <property type="match status" value="1"/>
</dbReference>
<evidence type="ECO:0000256" key="3">
    <source>
        <dbReference type="ARBA" id="ARBA00022553"/>
    </source>
</evidence>
<accession>A0A931SC61</accession>
<dbReference type="InterPro" id="IPR005841">
    <property type="entry name" value="Alpha-D-phosphohexomutase_SF"/>
</dbReference>
<dbReference type="InterPro" id="IPR005846">
    <property type="entry name" value="A-D-PHexomutase_a/b/a-III"/>
</dbReference>
<dbReference type="GO" id="GO:0046872">
    <property type="term" value="F:metal ion binding"/>
    <property type="evidence" value="ECO:0007669"/>
    <property type="project" value="UniProtKB-KW"/>
</dbReference>
<comment type="caution">
    <text evidence="11">The sequence shown here is derived from an EMBL/GenBank/DDBJ whole genome shotgun (WGS) entry which is preliminary data.</text>
</comment>
<dbReference type="Pfam" id="PF00408">
    <property type="entry name" value="PGM_PMM_IV"/>
    <property type="match status" value="1"/>
</dbReference>